<evidence type="ECO:0000313" key="5">
    <source>
        <dbReference type="Proteomes" id="UP000316008"/>
    </source>
</evidence>
<proteinExistence type="inferred from homology"/>
<keyword evidence="1 2" id="KW-0238">DNA-binding</keyword>
<keyword evidence="5" id="KW-1185">Reference proteome</keyword>
<protein>
    <recommendedName>
        <fullName evidence="2">Non-homologous end joining protein Ku</fullName>
    </recommendedName>
</protein>
<name>A0A556MQ50_9FLAO</name>
<dbReference type="SUPFAM" id="SSF100939">
    <property type="entry name" value="SPOC domain-like"/>
    <property type="match status" value="1"/>
</dbReference>
<dbReference type="EMBL" id="VLPL01000006">
    <property type="protein sequence ID" value="TSJ42077.1"/>
    <property type="molecule type" value="Genomic_DNA"/>
</dbReference>
<comment type="function">
    <text evidence="2">With LigD forms a non-homologous end joining (NHEJ) DNA repair enzyme, which repairs dsDNA breaks with reduced fidelity. Binds linear dsDNA with 5'- and 3'- overhangs but not closed circular dsDNA nor ssDNA. Recruits and stimulates the ligase activity of LigD.</text>
</comment>
<dbReference type="NCBIfam" id="TIGR02772">
    <property type="entry name" value="Ku_bact"/>
    <property type="match status" value="1"/>
</dbReference>
<accession>A0A556MQ50</accession>
<dbReference type="Proteomes" id="UP000316008">
    <property type="component" value="Unassembled WGS sequence"/>
</dbReference>
<dbReference type="RefSeq" id="WP_144333708.1">
    <property type="nucleotide sequence ID" value="NZ_VLPL01000006.1"/>
</dbReference>
<gene>
    <name evidence="2" type="primary">ku</name>
    <name evidence="4" type="ORF">FO442_13400</name>
</gene>
<dbReference type="CDD" id="cd00789">
    <property type="entry name" value="KU_like"/>
    <property type="match status" value="1"/>
</dbReference>
<dbReference type="GO" id="GO:0003690">
    <property type="term" value="F:double-stranded DNA binding"/>
    <property type="evidence" value="ECO:0007669"/>
    <property type="project" value="UniProtKB-UniRule"/>
</dbReference>
<dbReference type="AlphaFoldDB" id="A0A556MQ50"/>
<evidence type="ECO:0000259" key="3">
    <source>
        <dbReference type="SMART" id="SM00559"/>
    </source>
</evidence>
<dbReference type="HAMAP" id="MF_01875">
    <property type="entry name" value="Prokaryotic_Ku"/>
    <property type="match status" value="1"/>
</dbReference>
<evidence type="ECO:0000313" key="4">
    <source>
        <dbReference type="EMBL" id="TSJ42077.1"/>
    </source>
</evidence>
<dbReference type="GO" id="GO:0006310">
    <property type="term" value="P:DNA recombination"/>
    <property type="evidence" value="ECO:0007669"/>
    <property type="project" value="UniProtKB-KW"/>
</dbReference>
<dbReference type="Pfam" id="PF02735">
    <property type="entry name" value="Ku"/>
    <property type="match status" value="1"/>
</dbReference>
<comment type="subunit">
    <text evidence="2">Homodimer. Interacts with LigD.</text>
</comment>
<comment type="caution">
    <text evidence="4">The sequence shown here is derived from an EMBL/GenBank/DDBJ whole genome shotgun (WGS) entry which is preliminary data.</text>
</comment>
<evidence type="ECO:0000256" key="1">
    <source>
        <dbReference type="ARBA" id="ARBA00023125"/>
    </source>
</evidence>
<dbReference type="Gene3D" id="2.40.290.10">
    <property type="match status" value="1"/>
</dbReference>
<dbReference type="InterPro" id="IPR016194">
    <property type="entry name" value="SPOC-like_C_dom_sf"/>
</dbReference>
<keyword evidence="2" id="KW-0233">DNA recombination</keyword>
<dbReference type="PANTHER" id="PTHR41251">
    <property type="entry name" value="NON-HOMOLOGOUS END JOINING PROTEIN KU"/>
    <property type="match status" value="1"/>
</dbReference>
<keyword evidence="2" id="KW-0227">DNA damage</keyword>
<keyword evidence="2" id="KW-0234">DNA repair</keyword>
<dbReference type="GO" id="GO:0006303">
    <property type="term" value="P:double-strand break repair via nonhomologous end joining"/>
    <property type="evidence" value="ECO:0007669"/>
    <property type="project" value="UniProtKB-UniRule"/>
</dbReference>
<feature type="domain" description="Ku" evidence="3">
    <location>
        <begin position="52"/>
        <end position="179"/>
    </location>
</feature>
<dbReference type="InterPro" id="IPR006164">
    <property type="entry name" value="DNA_bd_Ku70/Ku80"/>
</dbReference>
<organism evidence="4 5">
    <name type="scientific">Fluviicola chungangensis</name>
    <dbReference type="NCBI Taxonomy" id="2597671"/>
    <lineage>
        <taxon>Bacteria</taxon>
        <taxon>Pseudomonadati</taxon>
        <taxon>Bacteroidota</taxon>
        <taxon>Flavobacteriia</taxon>
        <taxon>Flavobacteriales</taxon>
        <taxon>Crocinitomicaceae</taxon>
        <taxon>Fluviicola</taxon>
    </lineage>
</organism>
<dbReference type="OrthoDB" id="9795084at2"/>
<dbReference type="SMART" id="SM00559">
    <property type="entry name" value="Ku78"/>
    <property type="match status" value="1"/>
</dbReference>
<reference evidence="4 5" key="1">
    <citation type="submission" date="2019-07" db="EMBL/GenBank/DDBJ databases">
        <authorList>
            <person name="Huq M.A."/>
        </authorList>
    </citation>
    <scope>NUCLEOTIDE SEQUENCE [LARGE SCALE GENOMIC DNA]</scope>
    <source>
        <strain evidence="4 5">MAH-3</strain>
    </source>
</reference>
<sequence>MKAIWKGAISFGLVNIPVKLYSATQQSSLDLDMVDPRDMSHIKFKRINEDTGKEVAWEHIAKAYKLKEQYVLLDPEDFEAAAPEKSKIIQVDHFVNESDIDTIFFENSYYIEPEKSGAKAYALMREALAKSKKVGIAQFVLRTAEALTVLKPRGNVLVLSKIRFAQEIRETDELNLPAASEVKPAELKMALALIKQYTSPFSIDKFKDEYAASLLKIIQAKAKGKKSKVPTLKVVHSKSKDLMEQLKASLQKSKSSKAS</sequence>
<comment type="similarity">
    <text evidence="2">Belongs to the prokaryotic Ku family.</text>
</comment>
<dbReference type="InterPro" id="IPR009187">
    <property type="entry name" value="Prok_Ku"/>
</dbReference>
<dbReference type="PANTHER" id="PTHR41251:SF1">
    <property type="entry name" value="NON-HOMOLOGOUS END JOINING PROTEIN KU"/>
    <property type="match status" value="1"/>
</dbReference>
<dbReference type="PIRSF" id="PIRSF006493">
    <property type="entry name" value="Prok_Ku"/>
    <property type="match status" value="1"/>
</dbReference>
<evidence type="ECO:0000256" key="2">
    <source>
        <dbReference type="HAMAP-Rule" id="MF_01875"/>
    </source>
</evidence>